<reference evidence="4" key="1">
    <citation type="journal article" date="2019" name="Int. J. Syst. Evol. Microbiol.">
        <title>The Global Catalogue of Microorganisms (GCM) 10K type strain sequencing project: providing services to taxonomists for standard genome sequencing and annotation.</title>
        <authorList>
            <consortium name="The Broad Institute Genomics Platform"/>
            <consortium name="The Broad Institute Genome Sequencing Center for Infectious Disease"/>
            <person name="Wu L."/>
            <person name="Ma J."/>
        </authorList>
    </citation>
    <scope>NUCLEOTIDE SEQUENCE [LARGE SCALE GENOMIC DNA]</scope>
    <source>
        <strain evidence="4">NCAIM B.01391</strain>
    </source>
</reference>
<name>A0ABW0IVK0_9HYPH</name>
<comment type="caution">
    <text evidence="3">The sequence shown here is derived from an EMBL/GenBank/DDBJ whole genome shotgun (WGS) entry which is preliminary data.</text>
</comment>
<gene>
    <name evidence="3" type="ORF">ACFPOB_15045</name>
</gene>
<organism evidence="3 4">
    <name type="scientific">Bosea eneae</name>
    <dbReference type="NCBI Taxonomy" id="151454"/>
    <lineage>
        <taxon>Bacteria</taxon>
        <taxon>Pseudomonadati</taxon>
        <taxon>Pseudomonadota</taxon>
        <taxon>Alphaproteobacteria</taxon>
        <taxon>Hyphomicrobiales</taxon>
        <taxon>Boseaceae</taxon>
        <taxon>Bosea</taxon>
    </lineage>
</organism>
<accession>A0ABW0IVK0</accession>
<keyword evidence="2" id="KW-0732">Signal</keyword>
<feature type="chain" id="PRO_5046831981" evidence="2">
    <location>
        <begin position="24"/>
        <end position="149"/>
    </location>
</feature>
<feature type="compositionally biased region" description="Low complexity" evidence="1">
    <location>
        <begin position="17"/>
        <end position="38"/>
    </location>
</feature>
<protein>
    <submittedName>
        <fullName evidence="3">TIGR02301 family protein</fullName>
    </submittedName>
</protein>
<dbReference type="Proteomes" id="UP001596053">
    <property type="component" value="Unassembled WGS sequence"/>
</dbReference>
<keyword evidence="4" id="KW-1185">Reference proteome</keyword>
<dbReference type="RefSeq" id="WP_377799229.1">
    <property type="nucleotide sequence ID" value="NZ_JBHSLW010000022.1"/>
</dbReference>
<feature type="region of interest" description="Disordered" evidence="1">
    <location>
        <begin position="17"/>
        <end position="55"/>
    </location>
</feature>
<evidence type="ECO:0000256" key="2">
    <source>
        <dbReference type="SAM" id="SignalP"/>
    </source>
</evidence>
<sequence>MRGRALAALILAALIASPEAPQAQTRRPAQPQQQQQRPAEPPPPEPESSAPPYEPQLLQLAEIIGSLAYLRTLCETREAQDWRERMAALLDSEGRSPQRRERLASAYNRGFRAYSATHRTCSDGTQEASARLAQEGEKLAKALASRFGG</sequence>
<dbReference type="NCBIfam" id="TIGR02301">
    <property type="entry name" value="TIGR02301 family protein"/>
    <property type="match status" value="1"/>
</dbReference>
<evidence type="ECO:0000256" key="1">
    <source>
        <dbReference type="SAM" id="MobiDB-lite"/>
    </source>
</evidence>
<evidence type="ECO:0000313" key="3">
    <source>
        <dbReference type="EMBL" id="MFC5420873.1"/>
    </source>
</evidence>
<evidence type="ECO:0000313" key="4">
    <source>
        <dbReference type="Proteomes" id="UP001596053"/>
    </source>
</evidence>
<proteinExistence type="predicted"/>
<dbReference type="EMBL" id="JBHSLW010000022">
    <property type="protein sequence ID" value="MFC5420873.1"/>
    <property type="molecule type" value="Genomic_DNA"/>
</dbReference>
<dbReference type="Pfam" id="PF09539">
    <property type="entry name" value="DUF2385"/>
    <property type="match status" value="1"/>
</dbReference>
<dbReference type="InterPro" id="IPR012645">
    <property type="entry name" value="CHP02301"/>
</dbReference>
<feature type="signal peptide" evidence="2">
    <location>
        <begin position="1"/>
        <end position="23"/>
    </location>
</feature>